<organism evidence="1 2">
    <name type="scientific">Pleuronectes platessa</name>
    <name type="common">European plaice</name>
    <dbReference type="NCBI Taxonomy" id="8262"/>
    <lineage>
        <taxon>Eukaryota</taxon>
        <taxon>Metazoa</taxon>
        <taxon>Chordata</taxon>
        <taxon>Craniata</taxon>
        <taxon>Vertebrata</taxon>
        <taxon>Euteleostomi</taxon>
        <taxon>Actinopterygii</taxon>
        <taxon>Neopterygii</taxon>
        <taxon>Teleostei</taxon>
        <taxon>Neoteleostei</taxon>
        <taxon>Acanthomorphata</taxon>
        <taxon>Carangaria</taxon>
        <taxon>Pleuronectiformes</taxon>
        <taxon>Pleuronectoidei</taxon>
        <taxon>Pleuronectidae</taxon>
        <taxon>Pleuronectes</taxon>
    </lineage>
</organism>
<dbReference type="Proteomes" id="UP001153269">
    <property type="component" value="Unassembled WGS sequence"/>
</dbReference>
<comment type="caution">
    <text evidence="1">The sequence shown here is derived from an EMBL/GenBank/DDBJ whole genome shotgun (WGS) entry which is preliminary data.</text>
</comment>
<reference evidence="1" key="1">
    <citation type="submission" date="2020-03" db="EMBL/GenBank/DDBJ databases">
        <authorList>
            <person name="Weist P."/>
        </authorList>
    </citation>
    <scope>NUCLEOTIDE SEQUENCE</scope>
</reference>
<proteinExistence type="predicted"/>
<gene>
    <name evidence="1" type="ORF">PLEPLA_LOCUS1114</name>
</gene>
<dbReference type="AlphaFoldDB" id="A0A9N7TKA2"/>
<keyword evidence="2" id="KW-1185">Reference proteome</keyword>
<name>A0A9N7TKA2_PLEPL</name>
<protein>
    <submittedName>
        <fullName evidence="1">Uncharacterized protein</fullName>
    </submittedName>
</protein>
<accession>A0A9N7TKA2</accession>
<sequence>MWLLHVLEVKTLDLQRLRPPQRAAASHQECFDVESEAGWSDRTIQHRARPSRGVTEDLRESDSEKVEVLEEVPLLFEGNPFSPEEVPACVGSGNPGEGLTPRPLTANVQQTGGRVPQLWIRGRPHAHLHEEEIQLFGFYHIIISTDRL</sequence>
<evidence type="ECO:0000313" key="1">
    <source>
        <dbReference type="EMBL" id="CAB1413414.1"/>
    </source>
</evidence>
<evidence type="ECO:0000313" key="2">
    <source>
        <dbReference type="Proteomes" id="UP001153269"/>
    </source>
</evidence>
<dbReference type="EMBL" id="CADEAL010000053">
    <property type="protein sequence ID" value="CAB1413414.1"/>
    <property type="molecule type" value="Genomic_DNA"/>
</dbReference>